<evidence type="ECO:0000256" key="5">
    <source>
        <dbReference type="ARBA" id="ARBA00023152"/>
    </source>
</evidence>
<organism evidence="8 9">
    <name type="scientific">Actinidia rufa</name>
    <dbReference type="NCBI Taxonomy" id="165716"/>
    <lineage>
        <taxon>Eukaryota</taxon>
        <taxon>Viridiplantae</taxon>
        <taxon>Streptophyta</taxon>
        <taxon>Embryophyta</taxon>
        <taxon>Tracheophyta</taxon>
        <taxon>Spermatophyta</taxon>
        <taxon>Magnoliopsida</taxon>
        <taxon>eudicotyledons</taxon>
        <taxon>Gunneridae</taxon>
        <taxon>Pentapetalae</taxon>
        <taxon>asterids</taxon>
        <taxon>Ericales</taxon>
        <taxon>Actinidiaceae</taxon>
        <taxon>Actinidia</taxon>
    </lineage>
</organism>
<comment type="caution">
    <text evidence="8">The sequence shown here is derived from an EMBL/GenBank/DDBJ whole genome shotgun (WGS) entry which is preliminary data.</text>
</comment>
<sequence length="293" mass="32774">MTTTVNRQRERLRRRLKRDRHRDQRERRREIATKAASELVLRFTSPPSSSTFPLCIYLSIIEINVVHVPDELIANATYIGTPRKGILAANESTGTMGKRLSSINVENVESNRQAFRELLFTTPGALQYLSGVILFEETLYQKTAAGAGKCQGPALINPRVHQIVGATHNMQWCSGNMLPPPIDDPFNSSRVGSDKTAQRVFLSLCMCVRSVMYLLPASSLLRYLTEQKLPKRMIRMQNGVEADDCDSDGQVVEENVDSDEDCIGGEGIYRKLVYHALQPCDDQAIVDDSCLAI</sequence>
<comment type="similarity">
    <text evidence="3">Belongs to the class I fructose-bisphosphate aldolase family.</text>
</comment>
<dbReference type="OrthoDB" id="36455at2759"/>
<gene>
    <name evidence="8" type="ORF">Acr_23g0000540</name>
</gene>
<dbReference type="EC" id="4.1.2.13" evidence="4"/>
<comment type="catalytic activity">
    <reaction evidence="1">
        <text>beta-D-fructose 1,6-bisphosphate = D-glyceraldehyde 3-phosphate + dihydroxyacetone phosphate</text>
        <dbReference type="Rhea" id="RHEA:14729"/>
        <dbReference type="ChEBI" id="CHEBI:32966"/>
        <dbReference type="ChEBI" id="CHEBI:57642"/>
        <dbReference type="ChEBI" id="CHEBI:59776"/>
        <dbReference type="EC" id="4.1.2.13"/>
    </reaction>
</comment>
<keyword evidence="6" id="KW-0456">Lyase</keyword>
<dbReference type="GO" id="GO:0006096">
    <property type="term" value="P:glycolytic process"/>
    <property type="evidence" value="ECO:0007669"/>
    <property type="project" value="UniProtKB-UniPathway"/>
</dbReference>
<keyword evidence="5" id="KW-0324">Glycolysis</keyword>
<evidence type="ECO:0000256" key="7">
    <source>
        <dbReference type="SAM" id="MobiDB-lite"/>
    </source>
</evidence>
<dbReference type="Pfam" id="PF00274">
    <property type="entry name" value="Glycolytic"/>
    <property type="match status" value="1"/>
</dbReference>
<proteinExistence type="inferred from homology"/>
<evidence type="ECO:0000256" key="2">
    <source>
        <dbReference type="ARBA" id="ARBA00004714"/>
    </source>
</evidence>
<dbReference type="AlphaFoldDB" id="A0A7J0GLG8"/>
<dbReference type="PANTHER" id="PTHR11627">
    <property type="entry name" value="FRUCTOSE-BISPHOSPHATE ALDOLASE"/>
    <property type="match status" value="1"/>
</dbReference>
<accession>A0A7J0GLG8</accession>
<keyword evidence="9" id="KW-1185">Reference proteome</keyword>
<reference evidence="8 9" key="1">
    <citation type="submission" date="2019-07" db="EMBL/GenBank/DDBJ databases">
        <title>De Novo Assembly of kiwifruit Actinidia rufa.</title>
        <authorList>
            <person name="Sugita-Konishi S."/>
            <person name="Sato K."/>
            <person name="Mori E."/>
            <person name="Abe Y."/>
            <person name="Kisaki G."/>
            <person name="Hamano K."/>
            <person name="Suezawa K."/>
            <person name="Otani M."/>
            <person name="Fukuda T."/>
            <person name="Manabe T."/>
            <person name="Gomi K."/>
            <person name="Tabuchi M."/>
            <person name="Akimitsu K."/>
            <person name="Kataoka I."/>
        </authorList>
    </citation>
    <scope>NUCLEOTIDE SEQUENCE [LARGE SCALE GENOMIC DNA]</scope>
    <source>
        <strain evidence="9">cv. Fuchu</strain>
    </source>
</reference>
<evidence type="ECO:0000256" key="4">
    <source>
        <dbReference type="ARBA" id="ARBA00013068"/>
    </source>
</evidence>
<dbReference type="UniPathway" id="UPA00109">
    <property type="reaction ID" value="UER00183"/>
</dbReference>
<evidence type="ECO:0000256" key="3">
    <source>
        <dbReference type="ARBA" id="ARBA00010387"/>
    </source>
</evidence>
<dbReference type="InterPro" id="IPR013785">
    <property type="entry name" value="Aldolase_TIM"/>
</dbReference>
<dbReference type="InterPro" id="IPR000741">
    <property type="entry name" value="FBA_I"/>
</dbReference>
<protein>
    <recommendedName>
        <fullName evidence="4">fructose-bisphosphate aldolase</fullName>
        <ecNumber evidence="4">4.1.2.13</ecNumber>
    </recommendedName>
</protein>
<comment type="pathway">
    <text evidence="2">Carbohydrate degradation; glycolysis; D-glyceraldehyde 3-phosphate and glycerone phosphate from D-glucose: step 4/4.</text>
</comment>
<feature type="compositionally biased region" description="Basic residues" evidence="7">
    <location>
        <begin position="10"/>
        <end position="20"/>
    </location>
</feature>
<dbReference type="Gene3D" id="3.20.20.70">
    <property type="entry name" value="Aldolase class I"/>
    <property type="match status" value="1"/>
</dbReference>
<evidence type="ECO:0000256" key="6">
    <source>
        <dbReference type="ARBA" id="ARBA00023239"/>
    </source>
</evidence>
<evidence type="ECO:0000256" key="1">
    <source>
        <dbReference type="ARBA" id="ARBA00000441"/>
    </source>
</evidence>
<feature type="region of interest" description="Disordered" evidence="7">
    <location>
        <begin position="1"/>
        <end position="28"/>
    </location>
</feature>
<name>A0A7J0GLG8_9ERIC</name>
<evidence type="ECO:0000313" key="9">
    <source>
        <dbReference type="Proteomes" id="UP000585474"/>
    </source>
</evidence>
<dbReference type="GO" id="GO:0004332">
    <property type="term" value="F:fructose-bisphosphate aldolase activity"/>
    <property type="evidence" value="ECO:0007669"/>
    <property type="project" value="UniProtKB-EC"/>
</dbReference>
<dbReference type="EMBL" id="BJWL01000023">
    <property type="protein sequence ID" value="GFZ11669.1"/>
    <property type="molecule type" value="Genomic_DNA"/>
</dbReference>
<evidence type="ECO:0000313" key="8">
    <source>
        <dbReference type="EMBL" id="GFZ11669.1"/>
    </source>
</evidence>
<dbReference type="SUPFAM" id="SSF51569">
    <property type="entry name" value="Aldolase"/>
    <property type="match status" value="1"/>
</dbReference>
<dbReference type="Proteomes" id="UP000585474">
    <property type="component" value="Unassembled WGS sequence"/>
</dbReference>